<gene>
    <name evidence="8" type="primary">Ckap2l</name>
    <name evidence="8" type="ORF">TICMUR_R00227</name>
</gene>
<dbReference type="GO" id="GO:0005813">
    <property type="term" value="C:centrosome"/>
    <property type="evidence" value="ECO:0007669"/>
    <property type="project" value="TreeGrafter"/>
</dbReference>
<feature type="domain" description="Cytoskeleton-associated protein 2 C-terminal" evidence="7">
    <location>
        <begin position="2"/>
        <end position="135"/>
    </location>
</feature>
<evidence type="ECO:0000256" key="1">
    <source>
        <dbReference type="ARBA" id="ARBA00004245"/>
    </source>
</evidence>
<dbReference type="InterPro" id="IPR029197">
    <property type="entry name" value="CKAP2_C"/>
</dbReference>
<dbReference type="EMBL" id="WAAG01048334">
    <property type="protein sequence ID" value="NWI02177.1"/>
    <property type="molecule type" value="Genomic_DNA"/>
</dbReference>
<dbReference type="GO" id="GO:0005829">
    <property type="term" value="C:cytosol"/>
    <property type="evidence" value="ECO:0007669"/>
    <property type="project" value="TreeGrafter"/>
</dbReference>
<dbReference type="PANTHER" id="PTHR47078:SF1">
    <property type="entry name" value="CYTOSKELETON-ASSOCIATED PROTEIN 2-LIKE"/>
    <property type="match status" value="1"/>
</dbReference>
<keyword evidence="3" id="KW-0963">Cytoplasm</keyword>
<evidence type="ECO:0000256" key="3">
    <source>
        <dbReference type="ARBA" id="ARBA00022490"/>
    </source>
</evidence>
<evidence type="ECO:0000256" key="5">
    <source>
        <dbReference type="ARBA" id="ARBA00023212"/>
    </source>
</evidence>
<dbReference type="Proteomes" id="UP000629438">
    <property type="component" value="Unassembled WGS sequence"/>
</dbReference>
<feature type="non-terminal residue" evidence="8">
    <location>
        <position position="279"/>
    </location>
</feature>
<dbReference type="Pfam" id="PF15297">
    <property type="entry name" value="CKAP2_C"/>
    <property type="match status" value="2"/>
</dbReference>
<dbReference type="InterPro" id="IPR052855">
    <property type="entry name" value="CKAP2-like"/>
</dbReference>
<evidence type="ECO:0000313" key="8">
    <source>
        <dbReference type="EMBL" id="NWI02177.1"/>
    </source>
</evidence>
<comment type="caution">
    <text evidence="8">The sequence shown here is derived from an EMBL/GenBank/DDBJ whole genome shotgun (WGS) entry which is preliminary data.</text>
</comment>
<feature type="compositionally biased region" description="Basic and acidic residues" evidence="6">
    <location>
        <begin position="166"/>
        <end position="177"/>
    </location>
</feature>
<evidence type="ECO:0000256" key="6">
    <source>
        <dbReference type="SAM" id="MobiDB-lite"/>
    </source>
</evidence>
<dbReference type="PANTHER" id="PTHR47078">
    <property type="entry name" value="CYTOSKELETON-ASSOCIATED PROTEIN 2-LIKE"/>
    <property type="match status" value="1"/>
</dbReference>
<evidence type="ECO:0000259" key="7">
    <source>
        <dbReference type="Pfam" id="PF15297"/>
    </source>
</evidence>
<sequence length="279" mass="31141">RKQLEEWLASKGKKYKRPPMTLLQKQAVKPSCRKVKAKEKQENPEQHCQVTINNILTECLKLIEEGVHAEEVSAVLSLVPQAEKFAKFWICQAKLLARSGTFDVLQLYKEAVIAGAEPIEEFRETVLNILKDAGQKLEGNLSVMGLTGAWAGGGSLALPTRKQHREKAEGSVPRETRTPCPGERQPVSSTPGLVGRPMTSLPLSVKLLVTSASRRREFLEGPEVKFLTPVRRSLRLGRAGSHYPEMLKDHDPVVSSLSEILDAEEETCFFFFRKNMALP</sequence>
<comment type="similarity">
    <text evidence="2">Belongs to the CKAP2 family.</text>
</comment>
<dbReference type="OrthoDB" id="6288182at2759"/>
<keyword evidence="9" id="KW-1185">Reference proteome</keyword>
<proteinExistence type="inferred from homology"/>
<keyword evidence="5" id="KW-0206">Cytoskeleton</keyword>
<evidence type="ECO:0000313" key="9">
    <source>
        <dbReference type="Proteomes" id="UP000629438"/>
    </source>
</evidence>
<protein>
    <submittedName>
        <fullName evidence="8">CKP2L protein</fullName>
    </submittedName>
</protein>
<organism evidence="8 9">
    <name type="scientific">Tichodroma muraria</name>
    <dbReference type="NCBI Taxonomy" id="237442"/>
    <lineage>
        <taxon>Eukaryota</taxon>
        <taxon>Metazoa</taxon>
        <taxon>Chordata</taxon>
        <taxon>Craniata</taxon>
        <taxon>Vertebrata</taxon>
        <taxon>Euteleostomi</taxon>
        <taxon>Archelosauria</taxon>
        <taxon>Archosauria</taxon>
        <taxon>Dinosauria</taxon>
        <taxon>Saurischia</taxon>
        <taxon>Theropoda</taxon>
        <taxon>Coelurosauria</taxon>
        <taxon>Aves</taxon>
        <taxon>Neognathae</taxon>
        <taxon>Neoaves</taxon>
        <taxon>Telluraves</taxon>
        <taxon>Australaves</taxon>
        <taxon>Passeriformes</taxon>
        <taxon>Sittidae</taxon>
        <taxon>Tichodroma</taxon>
    </lineage>
</organism>
<feature type="non-terminal residue" evidence="8">
    <location>
        <position position="1"/>
    </location>
</feature>
<feature type="domain" description="Cytoskeleton-associated protein 2 C-terminal" evidence="7">
    <location>
        <begin position="223"/>
        <end position="278"/>
    </location>
</feature>
<reference evidence="8" key="1">
    <citation type="submission" date="2019-09" db="EMBL/GenBank/DDBJ databases">
        <title>Bird 10,000 Genomes (B10K) Project - Family phase.</title>
        <authorList>
            <person name="Zhang G."/>
        </authorList>
    </citation>
    <scope>NUCLEOTIDE SEQUENCE</scope>
    <source>
        <strain evidence="8">B10K-DU-012-47</strain>
    </source>
</reference>
<dbReference type="AlphaFoldDB" id="A0A850Z6F4"/>
<dbReference type="GO" id="GO:0072686">
    <property type="term" value="C:mitotic spindle"/>
    <property type="evidence" value="ECO:0007669"/>
    <property type="project" value="TreeGrafter"/>
</dbReference>
<accession>A0A850Z6F4</accession>
<comment type="subcellular location">
    <subcellularLocation>
        <location evidence="1">Cytoplasm</location>
        <location evidence="1">Cytoskeleton</location>
    </subcellularLocation>
</comment>
<evidence type="ECO:0000256" key="4">
    <source>
        <dbReference type="ARBA" id="ARBA00022553"/>
    </source>
</evidence>
<keyword evidence="4" id="KW-0597">Phosphoprotein</keyword>
<evidence type="ECO:0000256" key="2">
    <source>
        <dbReference type="ARBA" id="ARBA00009468"/>
    </source>
</evidence>
<feature type="region of interest" description="Disordered" evidence="6">
    <location>
        <begin position="159"/>
        <end position="195"/>
    </location>
</feature>
<name>A0A850Z6F4_9PASS</name>